<dbReference type="InterPro" id="IPR017985">
    <property type="entry name" value="MeTrfase_CN4_CS"/>
</dbReference>
<dbReference type="GO" id="GO:0008170">
    <property type="term" value="F:N-methyltransferase activity"/>
    <property type="evidence" value="ECO:0007669"/>
    <property type="project" value="InterPro"/>
</dbReference>
<evidence type="ECO:0000256" key="6">
    <source>
        <dbReference type="ARBA" id="ARBA00023125"/>
    </source>
</evidence>
<dbReference type="InterPro" id="IPR002941">
    <property type="entry name" value="DNA_methylase_N4/N6"/>
</dbReference>
<dbReference type="PRINTS" id="PR00508">
    <property type="entry name" value="S21N4MTFRASE"/>
</dbReference>
<dbReference type="eggNOG" id="COG0863">
    <property type="taxonomic scope" value="Bacteria"/>
</dbReference>
<dbReference type="Proteomes" id="UP000004949">
    <property type="component" value="Unassembled WGS sequence"/>
</dbReference>
<reference evidence="11 12" key="1">
    <citation type="submission" date="2011-10" db="EMBL/GenBank/DDBJ databases">
        <title>Genome sequence of Gluconobacter morbifer G707, isolated from Drosophila gut.</title>
        <authorList>
            <person name="Lee W.-J."/>
            <person name="Kim E.-K."/>
        </authorList>
    </citation>
    <scope>NUCLEOTIDE SEQUENCE [LARGE SCALE GENOMIC DNA]</scope>
    <source>
        <strain evidence="11 12">G707</strain>
    </source>
</reference>
<keyword evidence="3 11" id="KW-0808">Transferase</keyword>
<comment type="catalytic activity">
    <reaction evidence="8">
        <text>a 2'-deoxycytidine in DNA + S-adenosyl-L-methionine = an N(4)-methyl-2'-deoxycytidine in DNA + S-adenosyl-L-homocysteine + H(+)</text>
        <dbReference type="Rhea" id="RHEA:16857"/>
        <dbReference type="Rhea" id="RHEA-COMP:11369"/>
        <dbReference type="Rhea" id="RHEA-COMP:13674"/>
        <dbReference type="ChEBI" id="CHEBI:15378"/>
        <dbReference type="ChEBI" id="CHEBI:57856"/>
        <dbReference type="ChEBI" id="CHEBI:59789"/>
        <dbReference type="ChEBI" id="CHEBI:85452"/>
        <dbReference type="ChEBI" id="CHEBI:137933"/>
        <dbReference type="EC" id="2.1.1.113"/>
    </reaction>
</comment>
<evidence type="ECO:0000256" key="8">
    <source>
        <dbReference type="ARBA" id="ARBA00049120"/>
    </source>
</evidence>
<evidence type="ECO:0000259" key="10">
    <source>
        <dbReference type="Pfam" id="PF01555"/>
    </source>
</evidence>
<evidence type="ECO:0000256" key="2">
    <source>
        <dbReference type="ARBA" id="ARBA00022603"/>
    </source>
</evidence>
<evidence type="ECO:0000256" key="4">
    <source>
        <dbReference type="ARBA" id="ARBA00022691"/>
    </source>
</evidence>
<dbReference type="GO" id="GO:0005737">
    <property type="term" value="C:cytoplasm"/>
    <property type="evidence" value="ECO:0007669"/>
    <property type="project" value="TreeGrafter"/>
</dbReference>
<dbReference type="Gene3D" id="3.40.50.150">
    <property type="entry name" value="Vaccinia Virus protein VP39"/>
    <property type="match status" value="1"/>
</dbReference>
<dbReference type="SUPFAM" id="SSF53335">
    <property type="entry name" value="S-adenosyl-L-methionine-dependent methyltransferases"/>
    <property type="match status" value="1"/>
</dbReference>
<dbReference type="REBASE" id="44982">
    <property type="entry name" value="M.GmoG707ORF5960P"/>
</dbReference>
<comment type="catalytic activity">
    <reaction evidence="7">
        <text>a 2'-deoxyadenosine in DNA + S-adenosyl-L-methionine = an N(6)-methyl-2'-deoxyadenosine in DNA + S-adenosyl-L-homocysteine + H(+)</text>
        <dbReference type="Rhea" id="RHEA:15197"/>
        <dbReference type="Rhea" id="RHEA-COMP:12418"/>
        <dbReference type="Rhea" id="RHEA-COMP:12419"/>
        <dbReference type="ChEBI" id="CHEBI:15378"/>
        <dbReference type="ChEBI" id="CHEBI:57856"/>
        <dbReference type="ChEBI" id="CHEBI:59789"/>
        <dbReference type="ChEBI" id="CHEBI:90615"/>
        <dbReference type="ChEBI" id="CHEBI:90616"/>
        <dbReference type="EC" id="2.1.1.72"/>
    </reaction>
</comment>
<evidence type="ECO:0000256" key="1">
    <source>
        <dbReference type="ARBA" id="ARBA00010203"/>
    </source>
</evidence>
<feature type="domain" description="DNA methylase N-4/N-6" evidence="10">
    <location>
        <begin position="31"/>
        <end position="259"/>
    </location>
</feature>
<proteinExistence type="inferred from homology"/>
<organism evidence="11 12">
    <name type="scientific">Gluconobacter morbifer G707</name>
    <dbReference type="NCBI Taxonomy" id="1088869"/>
    <lineage>
        <taxon>Bacteria</taxon>
        <taxon>Pseudomonadati</taxon>
        <taxon>Pseudomonadota</taxon>
        <taxon>Alphaproteobacteria</taxon>
        <taxon>Acetobacterales</taxon>
        <taxon>Acetobacteraceae</taxon>
        <taxon>Gluconobacter</taxon>
    </lineage>
</organism>
<comment type="caution">
    <text evidence="11">The sequence shown here is derived from an EMBL/GenBank/DDBJ whole genome shotgun (WGS) entry which is preliminary data.</text>
</comment>
<evidence type="ECO:0000313" key="12">
    <source>
        <dbReference type="Proteomes" id="UP000004949"/>
    </source>
</evidence>
<evidence type="ECO:0000256" key="3">
    <source>
        <dbReference type="ARBA" id="ARBA00022679"/>
    </source>
</evidence>
<dbReference type="PROSITE" id="PS00093">
    <property type="entry name" value="N4_MTASE"/>
    <property type="match status" value="1"/>
</dbReference>
<sequence length="284" mass="32400">MIRSRRETLGVHTLIRGDCTTVMRRMPSRSVDVIVTSPPYNLGIQYRSYQDRLPEDAYLDWMEDICTSLKRLLRDDGSLFLNIAGSSSQPWLPFELMVRLRKLFVLQNHITWIKSISVGDITYGHFKPLNSPRFVNRNHEHVFHLTKTGTVPVSRLDAGVPFTDKSNIERRRHLFDRRCRGDTWFIPYETVRSRKEKFSHPGTFPVALPEACIRLHGVRENGVLLDPFMGSGTSLVAAARTGMAGIGIDTDTAYVNVARKRLRAVLAKTSEEMVDDLARELSEN</sequence>
<dbReference type="PANTHER" id="PTHR13370">
    <property type="entry name" value="RNA METHYLASE-RELATED"/>
    <property type="match status" value="1"/>
</dbReference>
<evidence type="ECO:0000256" key="9">
    <source>
        <dbReference type="RuleBase" id="RU362026"/>
    </source>
</evidence>
<dbReference type="Pfam" id="PF01555">
    <property type="entry name" value="N6_N4_Mtase"/>
    <property type="match status" value="1"/>
</dbReference>
<keyword evidence="6" id="KW-0238">DNA-binding</keyword>
<name>G6XGI1_9PROT</name>
<dbReference type="GO" id="GO:0032259">
    <property type="term" value="P:methylation"/>
    <property type="evidence" value="ECO:0007669"/>
    <property type="project" value="UniProtKB-KW"/>
</dbReference>
<dbReference type="EMBL" id="AGQV01000001">
    <property type="protein sequence ID" value="EHH69289.1"/>
    <property type="molecule type" value="Genomic_DNA"/>
</dbReference>
<gene>
    <name evidence="11" type="ORF">GMO_05960</name>
</gene>
<keyword evidence="5" id="KW-0680">Restriction system</keyword>
<dbReference type="PATRIC" id="fig|1088869.3.peg.606"/>
<dbReference type="STRING" id="1088869.GMO_05960"/>
<dbReference type="RefSeq" id="WP_008850746.1">
    <property type="nucleotide sequence ID" value="NZ_AGQV01000001.1"/>
</dbReference>
<dbReference type="eggNOG" id="COG2189">
    <property type="taxonomic scope" value="Bacteria"/>
</dbReference>
<dbReference type="InterPro" id="IPR001091">
    <property type="entry name" value="RM_Methyltransferase"/>
</dbReference>
<dbReference type="AlphaFoldDB" id="G6XGI1"/>
<keyword evidence="4" id="KW-0949">S-adenosyl-L-methionine</keyword>
<dbReference type="InterPro" id="IPR029063">
    <property type="entry name" value="SAM-dependent_MTases_sf"/>
</dbReference>
<dbReference type="GO" id="GO:0009307">
    <property type="term" value="P:DNA restriction-modification system"/>
    <property type="evidence" value="ECO:0007669"/>
    <property type="project" value="UniProtKB-KW"/>
</dbReference>
<dbReference type="GO" id="GO:0015667">
    <property type="term" value="F:site-specific DNA-methyltransferase (cytosine-N4-specific) activity"/>
    <property type="evidence" value="ECO:0007669"/>
    <property type="project" value="UniProtKB-EC"/>
</dbReference>
<dbReference type="PANTHER" id="PTHR13370:SF3">
    <property type="entry name" value="TRNA (GUANINE(10)-N2)-METHYLTRANSFERASE HOMOLOG"/>
    <property type="match status" value="1"/>
</dbReference>
<dbReference type="OrthoDB" id="7806498at2"/>
<dbReference type="GO" id="GO:0009007">
    <property type="term" value="F:site-specific DNA-methyltransferase (adenine-specific) activity"/>
    <property type="evidence" value="ECO:0007669"/>
    <property type="project" value="UniProtKB-EC"/>
</dbReference>
<protein>
    <recommendedName>
        <fullName evidence="9">Methyltransferase</fullName>
        <ecNumber evidence="9">2.1.1.-</ecNumber>
    </recommendedName>
</protein>
<dbReference type="EC" id="2.1.1.-" evidence="9"/>
<accession>G6XGI1</accession>
<evidence type="ECO:0000256" key="5">
    <source>
        <dbReference type="ARBA" id="ARBA00022747"/>
    </source>
</evidence>
<evidence type="ECO:0000313" key="11">
    <source>
        <dbReference type="EMBL" id="EHH69289.1"/>
    </source>
</evidence>
<comment type="similarity">
    <text evidence="1">Belongs to the N(4)/N(6)-methyltransferase family. N(4) subfamily.</text>
</comment>
<keyword evidence="2 11" id="KW-0489">Methyltransferase</keyword>
<keyword evidence="12" id="KW-1185">Reference proteome</keyword>
<evidence type="ECO:0000256" key="7">
    <source>
        <dbReference type="ARBA" id="ARBA00047942"/>
    </source>
</evidence>
<dbReference type="GO" id="GO:0003677">
    <property type="term" value="F:DNA binding"/>
    <property type="evidence" value="ECO:0007669"/>
    <property type="project" value="UniProtKB-KW"/>
</dbReference>